<proteinExistence type="predicted"/>
<evidence type="ECO:0000313" key="1">
    <source>
        <dbReference type="EMBL" id="SDD13331.1"/>
    </source>
</evidence>
<accession>A0A1G6S9I6</accession>
<evidence type="ECO:0000313" key="2">
    <source>
        <dbReference type="Proteomes" id="UP000199501"/>
    </source>
</evidence>
<gene>
    <name evidence="1" type="ORF">SAMN05216174_107294</name>
</gene>
<reference evidence="2" key="1">
    <citation type="submission" date="2016-10" db="EMBL/GenBank/DDBJ databases">
        <authorList>
            <person name="Varghese N."/>
            <person name="Submissions S."/>
        </authorList>
    </citation>
    <scope>NUCLEOTIDE SEQUENCE [LARGE SCALE GENOMIC DNA]</scope>
    <source>
        <strain evidence="2">IBRC-M 10403</strain>
    </source>
</reference>
<dbReference type="AlphaFoldDB" id="A0A1G6S9I6"/>
<keyword evidence="2" id="KW-1185">Reference proteome</keyword>
<dbReference type="Proteomes" id="UP000199501">
    <property type="component" value="Unassembled WGS sequence"/>
</dbReference>
<organism evidence="1 2">
    <name type="scientific">Actinokineospora iranica</name>
    <dbReference type="NCBI Taxonomy" id="1271860"/>
    <lineage>
        <taxon>Bacteria</taxon>
        <taxon>Bacillati</taxon>
        <taxon>Actinomycetota</taxon>
        <taxon>Actinomycetes</taxon>
        <taxon>Pseudonocardiales</taxon>
        <taxon>Pseudonocardiaceae</taxon>
        <taxon>Actinokineospora</taxon>
    </lineage>
</organism>
<name>A0A1G6S9I6_9PSEU</name>
<sequence>MCAEVSEWERKNARTERGAWLDGEVSSAAVPGKQGPTVMSRSAGGAADLDIGVRLGGSSRVDQAGIGQESGRNQAMSNRSRFMTLSQADTKSRTNFSLASSLA</sequence>
<dbReference type="STRING" id="1271860.SAMN05216174_107294"/>
<dbReference type="EMBL" id="FMZZ01000007">
    <property type="protein sequence ID" value="SDD13331.1"/>
    <property type="molecule type" value="Genomic_DNA"/>
</dbReference>
<protein>
    <submittedName>
        <fullName evidence="1">Uncharacterized protein</fullName>
    </submittedName>
</protein>